<evidence type="ECO:0000256" key="4">
    <source>
        <dbReference type="ARBA" id="ARBA00022737"/>
    </source>
</evidence>
<dbReference type="Pfam" id="PF00096">
    <property type="entry name" value="zf-C2H2"/>
    <property type="match status" value="5"/>
</dbReference>
<dbReference type="SUPFAM" id="SSF57667">
    <property type="entry name" value="beta-beta-alpha zinc fingers"/>
    <property type="match status" value="4"/>
</dbReference>
<evidence type="ECO:0000256" key="9">
    <source>
        <dbReference type="SAM" id="MobiDB-lite"/>
    </source>
</evidence>
<keyword evidence="12" id="KW-1185">Reference proteome</keyword>
<feature type="domain" description="C2H2-type" evidence="10">
    <location>
        <begin position="377"/>
        <end position="404"/>
    </location>
</feature>
<dbReference type="InterPro" id="IPR013087">
    <property type="entry name" value="Znf_C2H2_type"/>
</dbReference>
<comment type="subcellular location">
    <subcellularLocation>
        <location evidence="1">Nucleus</location>
    </subcellularLocation>
</comment>
<dbReference type="Pfam" id="PF12171">
    <property type="entry name" value="zf-C2H2_jaz"/>
    <property type="match status" value="1"/>
</dbReference>
<feature type="domain" description="C2H2-type" evidence="10">
    <location>
        <begin position="433"/>
        <end position="461"/>
    </location>
</feature>
<dbReference type="Proteomes" id="UP001208570">
    <property type="component" value="Unassembled WGS sequence"/>
</dbReference>
<protein>
    <recommendedName>
        <fullName evidence="10">C2H2-type domain-containing protein</fullName>
    </recommendedName>
</protein>
<evidence type="ECO:0000256" key="1">
    <source>
        <dbReference type="ARBA" id="ARBA00004123"/>
    </source>
</evidence>
<dbReference type="InterPro" id="IPR036236">
    <property type="entry name" value="Znf_C2H2_sf"/>
</dbReference>
<evidence type="ECO:0000313" key="11">
    <source>
        <dbReference type="EMBL" id="KAK2142768.1"/>
    </source>
</evidence>
<comment type="caution">
    <text evidence="11">The sequence shown here is derived from an EMBL/GenBank/DDBJ whole genome shotgun (WGS) entry which is preliminary data.</text>
</comment>
<evidence type="ECO:0000256" key="3">
    <source>
        <dbReference type="ARBA" id="ARBA00022723"/>
    </source>
</evidence>
<keyword evidence="6" id="KW-0862">Zinc</keyword>
<dbReference type="GO" id="GO:0008270">
    <property type="term" value="F:zinc ion binding"/>
    <property type="evidence" value="ECO:0007669"/>
    <property type="project" value="UniProtKB-KW"/>
</dbReference>
<evidence type="ECO:0000256" key="6">
    <source>
        <dbReference type="ARBA" id="ARBA00022833"/>
    </source>
</evidence>
<feature type="region of interest" description="Disordered" evidence="9">
    <location>
        <begin position="266"/>
        <end position="287"/>
    </location>
</feature>
<dbReference type="FunFam" id="3.30.160.60:FF:000420">
    <property type="entry name" value="Putative transcriptional repressor ctcf"/>
    <property type="match status" value="1"/>
</dbReference>
<dbReference type="Gene3D" id="3.30.160.60">
    <property type="entry name" value="Classic Zinc Finger"/>
    <property type="match status" value="5"/>
</dbReference>
<feature type="domain" description="C2H2-type" evidence="10">
    <location>
        <begin position="325"/>
        <end position="352"/>
    </location>
</feature>
<dbReference type="FunFam" id="3.30.160.60:FF:000222">
    <property type="entry name" value="Putative transcriptional repressor ctcf"/>
    <property type="match status" value="1"/>
</dbReference>
<evidence type="ECO:0000256" key="8">
    <source>
        <dbReference type="PROSITE-ProRule" id="PRU00042"/>
    </source>
</evidence>
<dbReference type="AlphaFoldDB" id="A0AAD9IYM7"/>
<keyword evidence="3" id="KW-0479">Metal-binding</keyword>
<dbReference type="PANTHER" id="PTHR24406">
    <property type="entry name" value="TRANSCRIPTIONAL REPRESSOR CTCFL-RELATED"/>
    <property type="match status" value="1"/>
</dbReference>
<organism evidence="11 12">
    <name type="scientific">Paralvinella palmiformis</name>
    <dbReference type="NCBI Taxonomy" id="53620"/>
    <lineage>
        <taxon>Eukaryota</taxon>
        <taxon>Metazoa</taxon>
        <taxon>Spiralia</taxon>
        <taxon>Lophotrochozoa</taxon>
        <taxon>Annelida</taxon>
        <taxon>Polychaeta</taxon>
        <taxon>Sedentaria</taxon>
        <taxon>Canalipalpata</taxon>
        <taxon>Terebellida</taxon>
        <taxon>Terebelliformia</taxon>
        <taxon>Alvinellidae</taxon>
        <taxon>Paralvinella</taxon>
    </lineage>
</organism>
<proteinExistence type="inferred from homology"/>
<dbReference type="PROSITE" id="PS00028">
    <property type="entry name" value="ZINC_FINGER_C2H2_1"/>
    <property type="match status" value="3"/>
</dbReference>
<dbReference type="GO" id="GO:0005634">
    <property type="term" value="C:nucleus"/>
    <property type="evidence" value="ECO:0007669"/>
    <property type="project" value="UniProtKB-SubCell"/>
</dbReference>
<dbReference type="FunFam" id="3.30.160.60:FF:001442">
    <property type="entry name" value="zinc finger protein 696"/>
    <property type="match status" value="1"/>
</dbReference>
<accession>A0AAD9IYM7</accession>
<dbReference type="PROSITE" id="PS50157">
    <property type="entry name" value="ZINC_FINGER_C2H2_2"/>
    <property type="match status" value="6"/>
</dbReference>
<evidence type="ECO:0000256" key="2">
    <source>
        <dbReference type="ARBA" id="ARBA00006991"/>
    </source>
</evidence>
<comment type="similarity">
    <text evidence="2">Belongs to the krueppel C2H2-type zinc-finger protein family.</text>
</comment>
<keyword evidence="5 8" id="KW-0863">Zinc-finger</keyword>
<reference evidence="11" key="1">
    <citation type="journal article" date="2023" name="Mol. Biol. Evol.">
        <title>Third-Generation Sequencing Reveals the Adaptive Role of the Epigenome in Three Deep-Sea Polychaetes.</title>
        <authorList>
            <person name="Perez M."/>
            <person name="Aroh O."/>
            <person name="Sun Y."/>
            <person name="Lan Y."/>
            <person name="Juniper S.K."/>
            <person name="Young C.R."/>
            <person name="Angers B."/>
            <person name="Qian P.Y."/>
        </authorList>
    </citation>
    <scope>NUCLEOTIDE SEQUENCE</scope>
    <source>
        <strain evidence="11">P08H-3</strain>
    </source>
</reference>
<feature type="region of interest" description="Disordered" evidence="9">
    <location>
        <begin position="182"/>
        <end position="218"/>
    </location>
</feature>
<keyword evidence="4" id="KW-0677">Repeat</keyword>
<evidence type="ECO:0000259" key="10">
    <source>
        <dbReference type="PROSITE" id="PS50157"/>
    </source>
</evidence>
<sequence length="657" mass="73359">MDPHAVGGQDGHSLNDIQSYLVNFNKEISASGQSFILASTGHQTSGQGNFVVANASDQLYEGNILHDVADDSVAILKGEHIAEVADPKLKMEGVSAEHLEQPLLSQEEAVFTPINIVPSQQQTATETLFSVQPGVTAGSTDGVTAQQDASDLLTIQPEQAAGGAQPTVVAIPGQQQVVTVTSGQQLVSVRQPESTDRDEERENDEDDVQDQTDSTGNYQTVTIVPSEINQGGEVSYVLIVSQNDQESKASQDGNIDMSVYDFKEENRAGAEARSDDPSKKGVKGGLKKQPVQMASQLMCNYCNYTSPKRYLLTRHMKTHSEERPHKCHICDRGFKTVASLQNHINTHTGVRPHKCKECDAAFTTSGELKLHTSEKPLQCKKCGKSFPDRYTWKIHVKTHEGEKCFKCELCPYAALSQRHLESHLLTHTGEKPFECDECELSFRQKQLLKRHKNLYHNPDYVPPAPKDKIHECPDCDKAFAHKGNLLRHRAAITNERFVHLQDTRIYNMICTDSFQLQLVNLNDENNTQVYIQIDNSQQLQNLINDQVVDGQSSETPATIEVEKPTVNQDKVIRATQVNIKQEDLKQEEDNARSRRVIADQFVTSDSDKQNKQSITSPAKRPRRELRRSRGEEGMPGYNNGDNNVAGTIQRYYKVKLQ</sequence>
<feature type="compositionally biased region" description="Basic and acidic residues" evidence="9">
    <location>
        <begin position="266"/>
        <end position="279"/>
    </location>
</feature>
<dbReference type="FunFam" id="3.30.160.60:FF:000086">
    <property type="entry name" value="transcription factor E4F1 isoform X1"/>
    <property type="match status" value="1"/>
</dbReference>
<evidence type="ECO:0000256" key="7">
    <source>
        <dbReference type="ARBA" id="ARBA00023242"/>
    </source>
</evidence>
<feature type="compositionally biased region" description="Acidic residues" evidence="9">
    <location>
        <begin position="201"/>
        <end position="210"/>
    </location>
</feature>
<evidence type="ECO:0000256" key="5">
    <source>
        <dbReference type="ARBA" id="ARBA00022771"/>
    </source>
</evidence>
<name>A0AAD9IYM7_9ANNE</name>
<evidence type="ECO:0000313" key="12">
    <source>
        <dbReference type="Proteomes" id="UP001208570"/>
    </source>
</evidence>
<feature type="region of interest" description="Disordered" evidence="9">
    <location>
        <begin position="598"/>
        <end position="644"/>
    </location>
</feature>
<feature type="domain" description="C2H2-type" evidence="10">
    <location>
        <begin position="405"/>
        <end position="432"/>
    </location>
</feature>
<feature type="domain" description="C2H2-type" evidence="10">
    <location>
        <begin position="297"/>
        <end position="324"/>
    </location>
</feature>
<dbReference type="SMART" id="SM00355">
    <property type="entry name" value="ZnF_C2H2"/>
    <property type="match status" value="7"/>
</dbReference>
<dbReference type="InterPro" id="IPR050888">
    <property type="entry name" value="ZnF_C2H2-type_TF"/>
</dbReference>
<dbReference type="InterPro" id="IPR022755">
    <property type="entry name" value="Znf_C2H2_jaz"/>
</dbReference>
<keyword evidence="7" id="KW-0539">Nucleus</keyword>
<gene>
    <name evidence="11" type="ORF">LSH36_915g00048</name>
</gene>
<feature type="domain" description="C2H2-type" evidence="10">
    <location>
        <begin position="470"/>
        <end position="497"/>
    </location>
</feature>
<dbReference type="EMBL" id="JAODUP010000915">
    <property type="protein sequence ID" value="KAK2142768.1"/>
    <property type="molecule type" value="Genomic_DNA"/>
</dbReference>